<dbReference type="Proteomes" id="UP001152888">
    <property type="component" value="Unassembled WGS sequence"/>
</dbReference>
<dbReference type="Pfam" id="PF00225">
    <property type="entry name" value="Kinesin"/>
    <property type="match status" value="1"/>
</dbReference>
<evidence type="ECO:0000313" key="19">
    <source>
        <dbReference type="Proteomes" id="UP001152888"/>
    </source>
</evidence>
<dbReference type="FunFam" id="3.40.850.10:FF:000012">
    <property type="entry name" value="Kinesin-like protein"/>
    <property type="match status" value="1"/>
</dbReference>
<evidence type="ECO:0000256" key="2">
    <source>
        <dbReference type="ARBA" id="ARBA00022490"/>
    </source>
</evidence>
<dbReference type="GO" id="GO:0000922">
    <property type="term" value="C:spindle pole"/>
    <property type="evidence" value="ECO:0007669"/>
    <property type="project" value="UniProtKB-SubCell"/>
</dbReference>
<dbReference type="GO" id="GO:0007059">
    <property type="term" value="P:chromosome segregation"/>
    <property type="evidence" value="ECO:0007669"/>
    <property type="project" value="UniProtKB-KW"/>
</dbReference>
<dbReference type="GO" id="GO:0008017">
    <property type="term" value="F:microtubule binding"/>
    <property type="evidence" value="ECO:0007669"/>
    <property type="project" value="InterPro"/>
</dbReference>
<dbReference type="PROSITE" id="PS50067">
    <property type="entry name" value="KINESIN_MOTOR_2"/>
    <property type="match status" value="1"/>
</dbReference>
<keyword evidence="10 14" id="KW-0505">Motor protein</keyword>
<keyword evidence="4 15" id="KW-0493">Microtubule</keyword>
<evidence type="ECO:0000256" key="1">
    <source>
        <dbReference type="ARBA" id="ARBA00004647"/>
    </source>
</evidence>
<evidence type="ECO:0000256" key="9">
    <source>
        <dbReference type="ARBA" id="ARBA00023054"/>
    </source>
</evidence>
<dbReference type="InterPro" id="IPR001752">
    <property type="entry name" value="Kinesin_motor_dom"/>
</dbReference>
<dbReference type="GO" id="GO:0007019">
    <property type="term" value="P:microtubule depolymerization"/>
    <property type="evidence" value="ECO:0007669"/>
    <property type="project" value="TreeGrafter"/>
</dbReference>
<feature type="domain" description="Kinesin motor" evidence="17">
    <location>
        <begin position="214"/>
        <end position="544"/>
    </location>
</feature>
<dbReference type="EMBL" id="CAKOFQ010006702">
    <property type="protein sequence ID" value="CAH1962585.1"/>
    <property type="molecule type" value="Genomic_DNA"/>
</dbReference>
<accession>A0A9P0JWU7</accession>
<keyword evidence="12" id="KW-0131">Cell cycle</keyword>
<dbReference type="PANTHER" id="PTHR47971:SF8">
    <property type="entry name" value="KINESIN-LIKE PROTEIN"/>
    <property type="match status" value="1"/>
</dbReference>
<reference evidence="18" key="1">
    <citation type="submission" date="2022-03" db="EMBL/GenBank/DDBJ databases">
        <authorList>
            <person name="Sayadi A."/>
        </authorList>
    </citation>
    <scope>NUCLEOTIDE SEQUENCE</scope>
</reference>
<evidence type="ECO:0000259" key="17">
    <source>
        <dbReference type="PROSITE" id="PS50067"/>
    </source>
</evidence>
<name>A0A9P0JWU7_ACAOB</name>
<organism evidence="18 19">
    <name type="scientific">Acanthoscelides obtectus</name>
    <name type="common">Bean weevil</name>
    <name type="synonym">Bruchus obtectus</name>
    <dbReference type="NCBI Taxonomy" id="200917"/>
    <lineage>
        <taxon>Eukaryota</taxon>
        <taxon>Metazoa</taxon>
        <taxon>Ecdysozoa</taxon>
        <taxon>Arthropoda</taxon>
        <taxon>Hexapoda</taxon>
        <taxon>Insecta</taxon>
        <taxon>Pterygota</taxon>
        <taxon>Neoptera</taxon>
        <taxon>Endopterygota</taxon>
        <taxon>Coleoptera</taxon>
        <taxon>Polyphaga</taxon>
        <taxon>Cucujiformia</taxon>
        <taxon>Chrysomeloidea</taxon>
        <taxon>Chrysomelidae</taxon>
        <taxon>Bruchinae</taxon>
        <taxon>Bruchini</taxon>
        <taxon>Acanthoscelides</taxon>
    </lineage>
</organism>
<dbReference type="GO" id="GO:0051301">
    <property type="term" value="P:cell division"/>
    <property type="evidence" value="ECO:0007669"/>
    <property type="project" value="UniProtKB-KW"/>
</dbReference>
<dbReference type="AlphaFoldDB" id="A0A9P0JWU7"/>
<dbReference type="InterPro" id="IPR036961">
    <property type="entry name" value="Kinesin_motor_dom_sf"/>
</dbReference>
<keyword evidence="8 14" id="KW-0067">ATP-binding</keyword>
<dbReference type="InterPro" id="IPR054473">
    <property type="entry name" value="KIF2A-like_N"/>
</dbReference>
<keyword evidence="2" id="KW-0963">Cytoplasm</keyword>
<keyword evidence="6" id="KW-0498">Mitosis</keyword>
<keyword evidence="5 14" id="KW-0547">Nucleotide-binding</keyword>
<dbReference type="InterPro" id="IPR019821">
    <property type="entry name" value="Kinesin_motor_CS"/>
</dbReference>
<keyword evidence="3" id="KW-0132">Cell division</keyword>
<dbReference type="PANTHER" id="PTHR47971">
    <property type="entry name" value="KINESIN-RELATED PROTEIN 6"/>
    <property type="match status" value="1"/>
</dbReference>
<evidence type="ECO:0000256" key="4">
    <source>
        <dbReference type="ARBA" id="ARBA00022701"/>
    </source>
</evidence>
<evidence type="ECO:0000256" key="11">
    <source>
        <dbReference type="ARBA" id="ARBA00023212"/>
    </source>
</evidence>
<sequence>MNQLGLGISITIKRSDGRLHQAIVSSVEYESQSVKVEWCENGETKGKEIHFTNIVALNPQIVISKPTKRENHCESLTTIDEGEAFQTKRFCSLGQERCQSAKSRLTSRKCVDDTTAVNDILVEGKRILSSRGTRSVLENISKFKESATLKKLSKLENNRIERRRRNAEVKAEKDEICRKNQNTPHWELLAMIDQYRSSIKICPLSYNDFIEDHLITVAVRKRPLNNFDLLKKEIDIITIPNKNQLIVHEPKYKVDLTKYLDNHVFTFDYTFNETCSNHIVYKYTAQPLIKTIFEGGYATCFAYGQTGSGKTYLMSGCPDNAKEKGIYALTAADIFKEANSEKHRDLKLEISCSFFEIYVKKVSDLLNGKQTLRILEDGRQQVQVVGLTEKTVSSVNEVLHLIKIGNEERASGQTSANVNSSRSHAVFQICLRSKRNPKKIHGKFSLIDLAGNERGADTFFSSKITKMEGSEINQSLLTLKECIRALGRKGAHLPFRGSKLTQVLRDSFIGANNKTCMIAMVSPGVGSCENSLNTLRYADRVKELGGVEVQGNKSLDHDLQMETNTVVRSSHSLNAYSSQKSFDKPSMEKLEDKIVNAHKDIVKKLQKSAKEAEELLNSTKNDVEKYSLNWNMLIEDVVTSLNKAKM</sequence>
<dbReference type="PROSITE" id="PS00411">
    <property type="entry name" value="KINESIN_MOTOR_1"/>
    <property type="match status" value="1"/>
</dbReference>
<dbReference type="SMART" id="SM00129">
    <property type="entry name" value="KISc"/>
    <property type="match status" value="1"/>
</dbReference>
<evidence type="ECO:0000256" key="10">
    <source>
        <dbReference type="ARBA" id="ARBA00023175"/>
    </source>
</evidence>
<feature type="coiled-coil region" evidence="16">
    <location>
        <begin position="587"/>
        <end position="629"/>
    </location>
</feature>
<dbReference type="Pfam" id="PF22923">
    <property type="entry name" value="KIF2A-like_1st"/>
    <property type="match status" value="1"/>
</dbReference>
<proteinExistence type="inferred from homology"/>
<evidence type="ECO:0000256" key="16">
    <source>
        <dbReference type="SAM" id="Coils"/>
    </source>
</evidence>
<evidence type="ECO:0000256" key="15">
    <source>
        <dbReference type="RuleBase" id="RU000394"/>
    </source>
</evidence>
<keyword evidence="9 16" id="KW-0175">Coiled coil</keyword>
<feature type="binding site" evidence="14">
    <location>
        <begin position="304"/>
        <end position="311"/>
    </location>
    <ligand>
        <name>ATP</name>
        <dbReference type="ChEBI" id="CHEBI:30616"/>
    </ligand>
</feature>
<dbReference type="GO" id="GO:0003777">
    <property type="term" value="F:microtubule motor activity"/>
    <property type="evidence" value="ECO:0007669"/>
    <property type="project" value="InterPro"/>
</dbReference>
<keyword evidence="19" id="KW-1185">Reference proteome</keyword>
<comment type="caution">
    <text evidence="18">The sequence shown here is derived from an EMBL/GenBank/DDBJ whole genome shotgun (WGS) entry which is preliminary data.</text>
</comment>
<evidence type="ECO:0000256" key="7">
    <source>
        <dbReference type="ARBA" id="ARBA00022829"/>
    </source>
</evidence>
<keyword evidence="11" id="KW-0206">Cytoskeleton</keyword>
<evidence type="ECO:0000256" key="12">
    <source>
        <dbReference type="ARBA" id="ARBA00023306"/>
    </source>
</evidence>
<dbReference type="SUPFAM" id="SSF52540">
    <property type="entry name" value="P-loop containing nucleoside triphosphate hydrolases"/>
    <property type="match status" value="1"/>
</dbReference>
<evidence type="ECO:0000256" key="3">
    <source>
        <dbReference type="ARBA" id="ARBA00022618"/>
    </source>
</evidence>
<dbReference type="PRINTS" id="PR00380">
    <property type="entry name" value="KINESINHEAVY"/>
</dbReference>
<evidence type="ECO:0000256" key="14">
    <source>
        <dbReference type="PROSITE-ProRule" id="PRU00283"/>
    </source>
</evidence>
<protein>
    <recommendedName>
        <fullName evidence="15">Kinesin-like protein</fullName>
    </recommendedName>
</protein>
<evidence type="ECO:0000256" key="5">
    <source>
        <dbReference type="ARBA" id="ARBA00022741"/>
    </source>
</evidence>
<keyword evidence="7" id="KW-0159">Chromosome partition</keyword>
<dbReference type="Gene3D" id="3.40.850.10">
    <property type="entry name" value="Kinesin motor domain"/>
    <property type="match status" value="1"/>
</dbReference>
<comment type="similarity">
    <text evidence="13">Belongs to the TRAFAC class myosin-kinesin ATPase superfamily. Kinesin family. KIN-13 subfamily.</text>
</comment>
<dbReference type="GO" id="GO:0007018">
    <property type="term" value="P:microtubule-based movement"/>
    <property type="evidence" value="ECO:0007669"/>
    <property type="project" value="InterPro"/>
</dbReference>
<dbReference type="OrthoDB" id="3176171at2759"/>
<evidence type="ECO:0000313" key="18">
    <source>
        <dbReference type="EMBL" id="CAH1962585.1"/>
    </source>
</evidence>
<dbReference type="CDD" id="cd01367">
    <property type="entry name" value="KISc_KIF2_like"/>
    <property type="match status" value="1"/>
</dbReference>
<evidence type="ECO:0000256" key="6">
    <source>
        <dbReference type="ARBA" id="ARBA00022776"/>
    </source>
</evidence>
<comment type="subcellular location">
    <subcellularLocation>
        <location evidence="1">Cytoplasm</location>
        <location evidence="1">Cytoskeleton</location>
        <location evidence="1">Spindle pole</location>
    </subcellularLocation>
</comment>
<dbReference type="GO" id="GO:0005828">
    <property type="term" value="C:kinetochore microtubule"/>
    <property type="evidence" value="ECO:0007669"/>
    <property type="project" value="UniProtKB-ARBA"/>
</dbReference>
<gene>
    <name evidence="18" type="ORF">ACAOBT_LOCUS4741</name>
</gene>
<evidence type="ECO:0000256" key="13">
    <source>
        <dbReference type="ARBA" id="ARBA00061030"/>
    </source>
</evidence>
<dbReference type="GO" id="GO:0005524">
    <property type="term" value="F:ATP binding"/>
    <property type="evidence" value="ECO:0007669"/>
    <property type="project" value="UniProtKB-UniRule"/>
</dbReference>
<dbReference type="InterPro" id="IPR027417">
    <property type="entry name" value="P-loop_NTPase"/>
</dbReference>
<dbReference type="InterPro" id="IPR027640">
    <property type="entry name" value="Kinesin-like_fam"/>
</dbReference>
<evidence type="ECO:0000256" key="8">
    <source>
        <dbReference type="ARBA" id="ARBA00022840"/>
    </source>
</evidence>